<dbReference type="InterPro" id="IPR040074">
    <property type="entry name" value="BssD/PflA/YjjW"/>
</dbReference>
<dbReference type="SFLD" id="SFLDG01066">
    <property type="entry name" value="organic_radical-activating_enz"/>
    <property type="match status" value="1"/>
</dbReference>
<dbReference type="PROSITE" id="PS51918">
    <property type="entry name" value="RADICAL_SAM"/>
    <property type="match status" value="1"/>
</dbReference>
<dbReference type="SFLD" id="SFLDG01118">
    <property type="entry name" value="activating_enzymes__group_2"/>
    <property type="match status" value="1"/>
</dbReference>
<dbReference type="InterPro" id="IPR034457">
    <property type="entry name" value="Organic_radical-activating"/>
</dbReference>
<proteinExistence type="inferred from homology"/>
<dbReference type="PANTHER" id="PTHR30352">
    <property type="entry name" value="PYRUVATE FORMATE-LYASE-ACTIVATING ENZYME"/>
    <property type="match status" value="1"/>
</dbReference>
<evidence type="ECO:0000313" key="10">
    <source>
        <dbReference type="EMBL" id="GFP74644.1"/>
    </source>
</evidence>
<sequence>MEKAIIFNIQRYSLHDGGGIRTVVFFKGCPLKCPWCSNPESQKFKLEIMRKPNLCIKCSSESCAKCTMNPDKCPTGALDYIGKEYTVEEVVNEVKKDIVFYDTSEGGVTLSGGEVLAQPSFALALLKRLKEFSINTAIETSGQGDTEKLLELAKYLDLILFDLKIMDKEKAKDILGADIELIRNNMKELVLNNHKVIPRIPLIPGYTMEDENISEIIAFVKDLGLKEIHILPFHQYGSKKYEYLGKDYSLLDIKPPSDEEVNAIKLKMEQEGLMVFVGGR</sequence>
<dbReference type="Proteomes" id="UP000580568">
    <property type="component" value="Unassembled WGS sequence"/>
</dbReference>
<comment type="cofactor">
    <cofactor evidence="1">
        <name>[4Fe-4S] cluster</name>
        <dbReference type="ChEBI" id="CHEBI:49883"/>
    </cofactor>
</comment>
<evidence type="ECO:0000259" key="9">
    <source>
        <dbReference type="PROSITE" id="PS51918"/>
    </source>
</evidence>
<evidence type="ECO:0000256" key="7">
    <source>
        <dbReference type="ARBA" id="ARBA00023004"/>
    </source>
</evidence>
<dbReference type="NCBIfam" id="TIGR02494">
    <property type="entry name" value="PFLE_PFLC"/>
    <property type="match status" value="1"/>
</dbReference>
<dbReference type="GO" id="GO:0051539">
    <property type="term" value="F:4 iron, 4 sulfur cluster binding"/>
    <property type="evidence" value="ECO:0007669"/>
    <property type="project" value="UniProtKB-KW"/>
</dbReference>
<reference evidence="10 11" key="1">
    <citation type="submission" date="2020-07" db="EMBL/GenBank/DDBJ databases">
        <title>A new beta-1,3-glucan-decomposing anaerobic bacterium isolated from anoxic soil subjected to biological soil disinfestation.</title>
        <authorList>
            <person name="Ueki A."/>
            <person name="Tonouchi A."/>
        </authorList>
    </citation>
    <scope>NUCLEOTIDE SEQUENCE [LARGE SCALE GENOMIC DNA]</scope>
    <source>
        <strain evidence="10 11">TW1</strain>
    </source>
</reference>
<dbReference type="GO" id="GO:0016829">
    <property type="term" value="F:lyase activity"/>
    <property type="evidence" value="ECO:0007669"/>
    <property type="project" value="UniProtKB-KW"/>
</dbReference>
<dbReference type="SFLD" id="SFLDS00029">
    <property type="entry name" value="Radical_SAM"/>
    <property type="match status" value="1"/>
</dbReference>
<keyword evidence="8" id="KW-0411">Iron-sulfur</keyword>
<feature type="domain" description="Radical SAM core" evidence="9">
    <location>
        <begin position="15"/>
        <end position="280"/>
    </location>
</feature>
<comment type="similarity">
    <text evidence="2">Belongs to the organic radical-activating enzymes family.</text>
</comment>
<evidence type="ECO:0000313" key="11">
    <source>
        <dbReference type="Proteomes" id="UP000580568"/>
    </source>
</evidence>
<evidence type="ECO:0000256" key="6">
    <source>
        <dbReference type="ARBA" id="ARBA00023002"/>
    </source>
</evidence>
<dbReference type="InterPro" id="IPR058240">
    <property type="entry name" value="rSAM_sf"/>
</dbReference>
<evidence type="ECO:0000256" key="5">
    <source>
        <dbReference type="ARBA" id="ARBA00022723"/>
    </source>
</evidence>
<dbReference type="PROSITE" id="PS01087">
    <property type="entry name" value="RADICAL_ACTIVATING"/>
    <property type="match status" value="1"/>
</dbReference>
<dbReference type="InterPro" id="IPR013785">
    <property type="entry name" value="Aldolase_TIM"/>
</dbReference>
<dbReference type="RefSeq" id="WP_183276196.1">
    <property type="nucleotide sequence ID" value="NZ_BLZR01000001.1"/>
</dbReference>
<evidence type="ECO:0000256" key="1">
    <source>
        <dbReference type="ARBA" id="ARBA00001966"/>
    </source>
</evidence>
<organism evidence="10 11">
    <name type="scientific">Clostridium fungisolvens</name>
    <dbReference type="NCBI Taxonomy" id="1604897"/>
    <lineage>
        <taxon>Bacteria</taxon>
        <taxon>Bacillati</taxon>
        <taxon>Bacillota</taxon>
        <taxon>Clostridia</taxon>
        <taxon>Eubacteriales</taxon>
        <taxon>Clostridiaceae</taxon>
        <taxon>Clostridium</taxon>
    </lineage>
</organism>
<dbReference type="InterPro" id="IPR001989">
    <property type="entry name" value="Radical_activat_CS"/>
</dbReference>
<comment type="caution">
    <text evidence="10">The sequence shown here is derived from an EMBL/GenBank/DDBJ whole genome shotgun (WGS) entry which is preliminary data.</text>
</comment>
<dbReference type="AlphaFoldDB" id="A0A6V8SBN2"/>
<evidence type="ECO:0000256" key="8">
    <source>
        <dbReference type="ARBA" id="ARBA00023014"/>
    </source>
</evidence>
<dbReference type="Gene3D" id="3.20.20.70">
    <property type="entry name" value="Aldolase class I"/>
    <property type="match status" value="1"/>
</dbReference>
<keyword evidence="6" id="KW-0560">Oxidoreductase</keyword>
<dbReference type="PANTHER" id="PTHR30352:SF4">
    <property type="entry name" value="PYRUVATE FORMATE-LYASE 2-ACTIVATING ENZYME"/>
    <property type="match status" value="1"/>
</dbReference>
<keyword evidence="10" id="KW-0456">Lyase</keyword>
<dbReference type="NCBIfam" id="NF007483">
    <property type="entry name" value="PRK10076.1"/>
    <property type="match status" value="1"/>
</dbReference>
<evidence type="ECO:0000256" key="4">
    <source>
        <dbReference type="ARBA" id="ARBA00022691"/>
    </source>
</evidence>
<dbReference type="Pfam" id="PF04055">
    <property type="entry name" value="Radical_SAM"/>
    <property type="match status" value="1"/>
</dbReference>
<dbReference type="GO" id="GO:0046872">
    <property type="term" value="F:metal ion binding"/>
    <property type="evidence" value="ECO:0007669"/>
    <property type="project" value="UniProtKB-KW"/>
</dbReference>
<dbReference type="EMBL" id="BLZR01000001">
    <property type="protein sequence ID" value="GFP74644.1"/>
    <property type="molecule type" value="Genomic_DNA"/>
</dbReference>
<evidence type="ECO:0000256" key="3">
    <source>
        <dbReference type="ARBA" id="ARBA00022485"/>
    </source>
</evidence>
<dbReference type="InterPro" id="IPR012839">
    <property type="entry name" value="Organic_radical_activase"/>
</dbReference>
<keyword evidence="3" id="KW-0004">4Fe-4S</keyword>
<dbReference type="GO" id="GO:0016491">
    <property type="term" value="F:oxidoreductase activity"/>
    <property type="evidence" value="ECO:0007669"/>
    <property type="project" value="UniProtKB-KW"/>
</dbReference>
<evidence type="ECO:0000256" key="2">
    <source>
        <dbReference type="ARBA" id="ARBA00009777"/>
    </source>
</evidence>
<accession>A0A6V8SBN2</accession>
<name>A0A6V8SBN2_9CLOT</name>
<dbReference type="InterPro" id="IPR007197">
    <property type="entry name" value="rSAM"/>
</dbReference>
<keyword evidence="5" id="KW-0479">Metal-binding</keyword>
<keyword evidence="11" id="KW-1185">Reference proteome</keyword>
<gene>
    <name evidence="10" type="ORF">bsdtw1_00699</name>
</gene>
<keyword evidence="7" id="KW-0408">Iron</keyword>
<keyword evidence="4" id="KW-0949">S-adenosyl-L-methionine</keyword>
<dbReference type="SUPFAM" id="SSF102114">
    <property type="entry name" value="Radical SAM enzymes"/>
    <property type="match status" value="1"/>
</dbReference>
<dbReference type="PIRSF" id="PIRSF000371">
    <property type="entry name" value="PFL_act_enz"/>
    <property type="match status" value="1"/>
</dbReference>
<protein>
    <submittedName>
        <fullName evidence="10">Choline trimethylamine-lyase activating enzyme</fullName>
    </submittedName>
</protein>